<dbReference type="PANTHER" id="PTHR42716">
    <property type="entry name" value="L-ASPARTATE OXIDASE"/>
    <property type="match status" value="1"/>
</dbReference>
<organism evidence="6">
    <name type="scientific">marine metagenome</name>
    <dbReference type="NCBI Taxonomy" id="408172"/>
    <lineage>
        <taxon>unclassified sequences</taxon>
        <taxon>metagenomes</taxon>
        <taxon>ecological metagenomes</taxon>
    </lineage>
</organism>
<dbReference type="Gene3D" id="3.50.50.60">
    <property type="entry name" value="FAD/NAD(P)-binding domain"/>
    <property type="match status" value="1"/>
</dbReference>
<dbReference type="SUPFAM" id="SSF51905">
    <property type="entry name" value="FAD/NAD(P)-binding domain"/>
    <property type="match status" value="1"/>
</dbReference>
<proteinExistence type="predicted"/>
<dbReference type="Pfam" id="PF00890">
    <property type="entry name" value="FAD_binding_2"/>
    <property type="match status" value="1"/>
</dbReference>
<keyword evidence="4" id="KW-0560">Oxidoreductase</keyword>
<reference evidence="6" key="1">
    <citation type="submission" date="2018-05" db="EMBL/GenBank/DDBJ databases">
        <authorList>
            <person name="Lanie J.A."/>
            <person name="Ng W.-L."/>
            <person name="Kazmierczak K.M."/>
            <person name="Andrzejewski T.M."/>
            <person name="Davidsen T.M."/>
            <person name="Wayne K.J."/>
            <person name="Tettelin H."/>
            <person name="Glass J.I."/>
            <person name="Rusch D."/>
            <person name="Podicherti R."/>
            <person name="Tsui H.-C.T."/>
            <person name="Winkler M.E."/>
        </authorList>
    </citation>
    <scope>NUCLEOTIDE SEQUENCE</scope>
</reference>
<feature type="domain" description="FAD-dependent oxidoreductase 2 FAD-binding" evidence="5">
    <location>
        <begin position="22"/>
        <end position="107"/>
    </location>
</feature>
<feature type="non-terminal residue" evidence="6">
    <location>
        <position position="107"/>
    </location>
</feature>
<comment type="cofactor">
    <cofactor evidence="1">
        <name>FAD</name>
        <dbReference type="ChEBI" id="CHEBI:57692"/>
    </cofactor>
</comment>
<accession>A0A382E997</accession>
<evidence type="ECO:0000256" key="2">
    <source>
        <dbReference type="ARBA" id="ARBA00022630"/>
    </source>
</evidence>
<dbReference type="PANTHER" id="PTHR42716:SF2">
    <property type="entry name" value="L-ASPARTATE OXIDASE, CHLOROPLASTIC"/>
    <property type="match status" value="1"/>
</dbReference>
<evidence type="ECO:0000256" key="1">
    <source>
        <dbReference type="ARBA" id="ARBA00001974"/>
    </source>
</evidence>
<keyword evidence="3" id="KW-0274">FAD</keyword>
<keyword evidence="2" id="KW-0285">Flavoprotein</keyword>
<dbReference type="GO" id="GO:0034628">
    <property type="term" value="P:'de novo' NAD+ biosynthetic process from L-aspartate"/>
    <property type="evidence" value="ECO:0007669"/>
    <property type="project" value="TreeGrafter"/>
</dbReference>
<dbReference type="GO" id="GO:0008734">
    <property type="term" value="F:L-aspartate oxidase activity"/>
    <property type="evidence" value="ECO:0007669"/>
    <property type="project" value="InterPro"/>
</dbReference>
<name>A0A382E997_9ZZZZ</name>
<evidence type="ECO:0000256" key="4">
    <source>
        <dbReference type="ARBA" id="ARBA00023002"/>
    </source>
</evidence>
<sequence length="107" mass="11594">MSRRYIVEFNLKNLPILQTEFLIIGSGSAGMRAAIEASQHGDVLLVTKGQLKESNSRYAQGGIAVAMSQNDTVDCHVEDTLKAGNGLCNEKAVKIMVEEGIDRVSEL</sequence>
<evidence type="ECO:0000256" key="3">
    <source>
        <dbReference type="ARBA" id="ARBA00022827"/>
    </source>
</evidence>
<evidence type="ECO:0000313" key="6">
    <source>
        <dbReference type="EMBL" id="SVB46427.1"/>
    </source>
</evidence>
<dbReference type="EMBL" id="UINC01043015">
    <property type="protein sequence ID" value="SVB46427.1"/>
    <property type="molecule type" value="Genomic_DNA"/>
</dbReference>
<evidence type="ECO:0000259" key="5">
    <source>
        <dbReference type="Pfam" id="PF00890"/>
    </source>
</evidence>
<protein>
    <recommendedName>
        <fullName evidence="5">FAD-dependent oxidoreductase 2 FAD-binding domain-containing protein</fullName>
    </recommendedName>
</protein>
<dbReference type="AlphaFoldDB" id="A0A382E997"/>
<dbReference type="InterPro" id="IPR003953">
    <property type="entry name" value="FAD-dep_OxRdtase_2_FAD-bd"/>
</dbReference>
<dbReference type="InterPro" id="IPR036188">
    <property type="entry name" value="FAD/NAD-bd_sf"/>
</dbReference>
<gene>
    <name evidence="6" type="ORF">METZ01_LOCUS199281</name>
</gene>
<dbReference type="InterPro" id="IPR005288">
    <property type="entry name" value="NadB"/>
</dbReference>